<dbReference type="CDD" id="cd06170">
    <property type="entry name" value="LuxR_C_like"/>
    <property type="match status" value="1"/>
</dbReference>
<dbReference type="GO" id="GO:0005737">
    <property type="term" value="C:cytoplasm"/>
    <property type="evidence" value="ECO:0007669"/>
    <property type="project" value="TreeGrafter"/>
</dbReference>
<feature type="domain" description="HTH luxR-type" evidence="3">
    <location>
        <begin position="890"/>
        <end position="955"/>
    </location>
</feature>
<dbReference type="PANTHER" id="PTHR16305">
    <property type="entry name" value="TESTICULAR SOLUBLE ADENYLYL CYCLASE"/>
    <property type="match status" value="1"/>
</dbReference>
<name>A0A940WS71_9ACTN</name>
<dbReference type="InterPro" id="IPR000792">
    <property type="entry name" value="Tscrpt_reg_LuxR_C"/>
</dbReference>
<dbReference type="SMART" id="SM00028">
    <property type="entry name" value="TPR"/>
    <property type="match status" value="3"/>
</dbReference>
<dbReference type="Pfam" id="PF13191">
    <property type="entry name" value="AAA_16"/>
    <property type="match status" value="1"/>
</dbReference>
<evidence type="ECO:0000313" key="4">
    <source>
        <dbReference type="EMBL" id="MBP2706485.1"/>
    </source>
</evidence>
<gene>
    <name evidence="4" type="ORF">JOL79_22000</name>
</gene>
<dbReference type="PRINTS" id="PR00038">
    <property type="entry name" value="HTHLUXR"/>
</dbReference>
<keyword evidence="2" id="KW-0067">ATP-binding</keyword>
<dbReference type="SUPFAM" id="SSF48452">
    <property type="entry name" value="TPR-like"/>
    <property type="match status" value="1"/>
</dbReference>
<protein>
    <submittedName>
        <fullName evidence="4">AAA family ATPase</fullName>
    </submittedName>
</protein>
<dbReference type="InterPro" id="IPR011990">
    <property type="entry name" value="TPR-like_helical_dom_sf"/>
</dbReference>
<dbReference type="Pfam" id="PF00196">
    <property type="entry name" value="GerE"/>
    <property type="match status" value="1"/>
</dbReference>
<proteinExistence type="predicted"/>
<dbReference type="GO" id="GO:0005524">
    <property type="term" value="F:ATP binding"/>
    <property type="evidence" value="ECO:0007669"/>
    <property type="project" value="UniProtKB-KW"/>
</dbReference>
<dbReference type="PROSITE" id="PS50043">
    <property type="entry name" value="HTH_LUXR_2"/>
    <property type="match status" value="1"/>
</dbReference>
<dbReference type="SMART" id="SM00421">
    <property type="entry name" value="HTH_LUXR"/>
    <property type="match status" value="1"/>
</dbReference>
<dbReference type="InterPro" id="IPR036388">
    <property type="entry name" value="WH-like_DNA-bd_sf"/>
</dbReference>
<dbReference type="InterPro" id="IPR027417">
    <property type="entry name" value="P-loop_NTPase"/>
</dbReference>
<dbReference type="Gene3D" id="3.40.50.300">
    <property type="entry name" value="P-loop containing nucleotide triphosphate hydrolases"/>
    <property type="match status" value="1"/>
</dbReference>
<dbReference type="AlphaFoldDB" id="A0A940WS71"/>
<evidence type="ECO:0000256" key="2">
    <source>
        <dbReference type="ARBA" id="ARBA00022840"/>
    </source>
</evidence>
<dbReference type="Gene3D" id="1.10.10.10">
    <property type="entry name" value="Winged helix-like DNA-binding domain superfamily/Winged helix DNA-binding domain"/>
    <property type="match status" value="1"/>
</dbReference>
<evidence type="ECO:0000259" key="3">
    <source>
        <dbReference type="PROSITE" id="PS50043"/>
    </source>
</evidence>
<evidence type="ECO:0000256" key="1">
    <source>
        <dbReference type="ARBA" id="ARBA00022741"/>
    </source>
</evidence>
<sequence length="958" mass="103380">MLNPMARRAVSPVFVGRGAELENLTEAYEQARKQAATAVLVGGEAGVGKTRLTARFAEQAEQDGAHVLVGGCVELSAEGLAYAPFTAALRQLVRETSAADVVALLPEGAGRDLARLLPEFGEPSGDGESESARARLFELILTLLERLAEQRPVVLVIEDIHWADRSSRDLISFLSRNLKSAPVLMVLTFRSDELHRTHPLRPVLAALSRVDGVTRVDLPRFTQDEVAAQMAGILGVTPEFARVDRVFARSGGIPLFVEALLDCGNDGSFPESLHDLIIGTVERLPEETQRVLRIASAGGVRVGHDLLAAASRLSDPDLEDALRPAISANVLQIADGRAYAFRHALIREAVHDELLPGEHARIHARYAEEIDRDRGLVPHGRAAIEIAHHWYSARDDVWALISAWEAARKAAKSFAYTEQLQLLERVLGLWDKVPDAGERIEVDHCEVLDRASEAAYVSGDMDRCLKYVKGALAELDESESPERVALLMVRKANAYLHKARPGALDALRGAERLVPTPSDTRAAVLGRLGNLLMVADRVAEGTAFTEEALRIARATGDEPQEAELLINLALGHSVSGDLEGTLSTNNRAASIGTRLGEPRIILRALGNNVDALDNLGRSEEAIQLAVKGEKLARQYGRYRNHGVFLANNRAEALVSLGQWDEALVVIERVLAMDPSLLHRRHLMRVRADIAVARGETELAGDLLTEVGAFSTQPEEWAQDWTNNTRLRLAWHLLSGEPLKALEVADRALVDPPLSSKAMLGWRLLAGIRDVCDAASSIDAGLTATVRARGDELCAGLEAFGPVSGAFRLVYLGEFDAAAAAWARLDRRYSHAKALVRAAAAAAAAGDRDGATARLRQARPIAAELRAAPLTDRVDALARRVGAVLTETADPAAGRTPLTPRELEVLRLVAAGLSNREIAAELFISAKTVSVHVSNILAKLDASTRGEAAAAAHRLSLLG</sequence>
<keyword evidence="1" id="KW-0547">Nucleotide-binding</keyword>
<evidence type="ECO:0000313" key="5">
    <source>
        <dbReference type="Proteomes" id="UP000674234"/>
    </source>
</evidence>
<dbReference type="SMART" id="SM00382">
    <property type="entry name" value="AAA"/>
    <property type="match status" value="1"/>
</dbReference>
<comment type="caution">
    <text evidence="4">The sequence shown here is derived from an EMBL/GenBank/DDBJ whole genome shotgun (WGS) entry which is preliminary data.</text>
</comment>
<dbReference type="GO" id="GO:0006355">
    <property type="term" value="P:regulation of DNA-templated transcription"/>
    <property type="evidence" value="ECO:0007669"/>
    <property type="project" value="InterPro"/>
</dbReference>
<dbReference type="SUPFAM" id="SSF46894">
    <property type="entry name" value="C-terminal effector domain of the bipartite response regulators"/>
    <property type="match status" value="1"/>
</dbReference>
<dbReference type="InterPro" id="IPR016032">
    <property type="entry name" value="Sig_transdc_resp-reg_C-effctor"/>
</dbReference>
<dbReference type="InterPro" id="IPR041664">
    <property type="entry name" value="AAA_16"/>
</dbReference>
<keyword evidence="5" id="KW-1185">Reference proteome</keyword>
<dbReference type="Gene3D" id="1.25.40.10">
    <property type="entry name" value="Tetratricopeptide repeat domain"/>
    <property type="match status" value="1"/>
</dbReference>
<dbReference type="Proteomes" id="UP000674234">
    <property type="component" value="Unassembled WGS sequence"/>
</dbReference>
<dbReference type="SUPFAM" id="SSF52540">
    <property type="entry name" value="P-loop containing nucleoside triphosphate hydrolases"/>
    <property type="match status" value="1"/>
</dbReference>
<dbReference type="GO" id="GO:0003677">
    <property type="term" value="F:DNA binding"/>
    <property type="evidence" value="ECO:0007669"/>
    <property type="project" value="InterPro"/>
</dbReference>
<dbReference type="EMBL" id="JAFCNB010000012">
    <property type="protein sequence ID" value="MBP2706485.1"/>
    <property type="molecule type" value="Genomic_DNA"/>
</dbReference>
<dbReference type="PANTHER" id="PTHR16305:SF35">
    <property type="entry name" value="TRANSCRIPTIONAL ACTIVATOR DOMAIN"/>
    <property type="match status" value="1"/>
</dbReference>
<dbReference type="PROSITE" id="PS00622">
    <property type="entry name" value="HTH_LUXR_1"/>
    <property type="match status" value="1"/>
</dbReference>
<organism evidence="4 5">
    <name type="scientific">Microbispora oryzae</name>
    <dbReference type="NCBI Taxonomy" id="2806554"/>
    <lineage>
        <taxon>Bacteria</taxon>
        <taxon>Bacillati</taxon>
        <taxon>Actinomycetota</taxon>
        <taxon>Actinomycetes</taxon>
        <taxon>Streptosporangiales</taxon>
        <taxon>Streptosporangiaceae</taxon>
        <taxon>Microbispora</taxon>
    </lineage>
</organism>
<accession>A0A940WS71</accession>
<dbReference type="InterPro" id="IPR019734">
    <property type="entry name" value="TPR_rpt"/>
</dbReference>
<reference evidence="4" key="1">
    <citation type="submission" date="2021-02" db="EMBL/GenBank/DDBJ databases">
        <title>Draft genome sequence of Microbispora sp. RL4-1S isolated from rice leaves in Thailand.</title>
        <authorList>
            <person name="Muangham S."/>
            <person name="Duangmal K."/>
        </authorList>
    </citation>
    <scope>NUCLEOTIDE SEQUENCE</scope>
    <source>
        <strain evidence="4">RL4-1S</strain>
    </source>
</reference>
<dbReference type="InterPro" id="IPR003593">
    <property type="entry name" value="AAA+_ATPase"/>
</dbReference>
<dbReference type="GO" id="GO:0004016">
    <property type="term" value="F:adenylate cyclase activity"/>
    <property type="evidence" value="ECO:0007669"/>
    <property type="project" value="TreeGrafter"/>
</dbReference>